<feature type="transmembrane region" description="Helical" evidence="1">
    <location>
        <begin position="44"/>
        <end position="64"/>
    </location>
</feature>
<sequence length="137" mass="16129">MAYVFSIFINPGNIFEILPFFWKPFKDIPLLEILRANPIYPENIVFYVCLMSIISIISISGIAYNHFYYRVYEFGMFNISKSRWNLIKNKKNTKKLDTILSVFVLMSLLIGYMIYGLYFYNDSLASGLFHINISNLF</sequence>
<dbReference type="AlphaFoldDB" id="A0A6L5WJQ3"/>
<dbReference type="Proteomes" id="UP000476338">
    <property type="component" value="Unassembled WGS sequence"/>
</dbReference>
<feature type="transmembrane region" description="Helical" evidence="1">
    <location>
        <begin position="98"/>
        <end position="120"/>
    </location>
</feature>
<keyword evidence="1" id="KW-0812">Transmembrane</keyword>
<keyword evidence="3" id="KW-1185">Reference proteome</keyword>
<gene>
    <name evidence="2" type="ORF">F1B92_02500</name>
</gene>
<evidence type="ECO:0000313" key="2">
    <source>
        <dbReference type="EMBL" id="MSN96073.1"/>
    </source>
</evidence>
<dbReference type="EMBL" id="VWSJ01000006">
    <property type="protein sequence ID" value="MSN96073.1"/>
    <property type="molecule type" value="Genomic_DNA"/>
</dbReference>
<organism evidence="2 3">
    <name type="scientific">Campylobacter portucalensis</name>
    <dbReference type="NCBI Taxonomy" id="2608384"/>
    <lineage>
        <taxon>Bacteria</taxon>
        <taxon>Pseudomonadati</taxon>
        <taxon>Campylobacterota</taxon>
        <taxon>Epsilonproteobacteria</taxon>
        <taxon>Campylobacterales</taxon>
        <taxon>Campylobacteraceae</taxon>
        <taxon>Campylobacter</taxon>
    </lineage>
</organism>
<proteinExistence type="predicted"/>
<keyword evidence="1" id="KW-1133">Transmembrane helix</keyword>
<protein>
    <submittedName>
        <fullName evidence="2">Uncharacterized protein</fullName>
    </submittedName>
</protein>
<reference evidence="2 3" key="1">
    <citation type="submission" date="2019-09" db="EMBL/GenBank/DDBJ databases">
        <authorList>
            <person name="Silva M."/>
            <person name="Pereira G."/>
            <person name="Lopes-Da-Costa L."/>
            <person name="Silva E."/>
        </authorList>
    </citation>
    <scope>NUCLEOTIDE SEQUENCE [LARGE SCALE GENOMIC DNA]</scope>
    <source>
        <strain evidence="2 3">FMV-PI01</strain>
    </source>
</reference>
<evidence type="ECO:0000256" key="1">
    <source>
        <dbReference type="SAM" id="Phobius"/>
    </source>
</evidence>
<comment type="caution">
    <text evidence="2">The sequence shown here is derived from an EMBL/GenBank/DDBJ whole genome shotgun (WGS) entry which is preliminary data.</text>
</comment>
<reference evidence="2 3" key="2">
    <citation type="submission" date="2020-03" db="EMBL/GenBank/DDBJ databases">
        <title>Campylobacter portucalensis sp. nov., a new species of Campylobacter isolated from the reproductive tract of bulls.</title>
        <authorList>
            <person name="Silva M.F."/>
            <person name="Pereira G."/>
            <person name="Carneiro C."/>
            <person name="Hemphill A."/>
            <person name="Mateus L."/>
            <person name="Lopes-Da-Costa L."/>
            <person name="Silva E."/>
        </authorList>
    </citation>
    <scope>NUCLEOTIDE SEQUENCE [LARGE SCALE GENOMIC DNA]</scope>
    <source>
        <strain evidence="2 3">FMV-PI01</strain>
    </source>
</reference>
<keyword evidence="1" id="KW-0472">Membrane</keyword>
<evidence type="ECO:0000313" key="3">
    <source>
        <dbReference type="Proteomes" id="UP000476338"/>
    </source>
</evidence>
<accession>A0A6L5WJQ3</accession>
<name>A0A6L5WJQ3_9BACT</name>